<evidence type="ECO:0000313" key="3">
    <source>
        <dbReference type="EMBL" id="CAI6339802.1"/>
    </source>
</evidence>
<evidence type="ECO:0000256" key="1">
    <source>
        <dbReference type="SAM" id="Coils"/>
    </source>
</evidence>
<protein>
    <submittedName>
        <fullName evidence="3">Uncharacterized protein</fullName>
    </submittedName>
</protein>
<sequence>MRLIEHEHEQDRTTEVQQLRAKVEDLQATIQELRNQQILFRQEVNDKLRKLSNEVQVLMAQKMHANPTDTGANNDRPSAPKRRRTERHVEAPEDDLMSDAPSRSIPTIDSIDIAVSSTTPRCFANGLEIFVYDPASNSRKSLFSLPKEVSDQLMRGFRQIPITPARKYVVVGLLDHFDHAEYFASGKCILSYVEKMRKPRDSGLTACINCVGKGLPCTFIRRDMRDNCLVIYPKPADKIPAGKTWRDIEFWM</sequence>
<gene>
    <name evidence="3" type="ORF">PDIGIT_LOCUS12966</name>
</gene>
<feature type="region of interest" description="Disordered" evidence="2">
    <location>
        <begin position="62"/>
        <end position="102"/>
    </location>
</feature>
<dbReference type="AlphaFoldDB" id="A0A9W4XYJ2"/>
<dbReference type="Proteomes" id="UP001152607">
    <property type="component" value="Unassembled WGS sequence"/>
</dbReference>
<evidence type="ECO:0000256" key="2">
    <source>
        <dbReference type="SAM" id="MobiDB-lite"/>
    </source>
</evidence>
<dbReference type="EMBL" id="CAOQHR010000009">
    <property type="protein sequence ID" value="CAI6339802.1"/>
    <property type="molecule type" value="Genomic_DNA"/>
</dbReference>
<feature type="coiled-coil region" evidence="1">
    <location>
        <begin position="9"/>
        <end position="61"/>
    </location>
</feature>
<evidence type="ECO:0000313" key="4">
    <source>
        <dbReference type="Proteomes" id="UP001152607"/>
    </source>
</evidence>
<keyword evidence="4" id="KW-1185">Reference proteome</keyword>
<name>A0A9W4XYJ2_9PLEO</name>
<proteinExistence type="predicted"/>
<keyword evidence="1" id="KW-0175">Coiled coil</keyword>
<feature type="compositionally biased region" description="Polar residues" evidence="2">
    <location>
        <begin position="67"/>
        <end position="76"/>
    </location>
</feature>
<reference evidence="3" key="1">
    <citation type="submission" date="2023-01" db="EMBL/GenBank/DDBJ databases">
        <authorList>
            <person name="Van Ghelder C."/>
            <person name="Rancurel C."/>
        </authorList>
    </citation>
    <scope>NUCLEOTIDE SEQUENCE</scope>
    <source>
        <strain evidence="3">CNCM I-4278</strain>
    </source>
</reference>
<organism evidence="3 4">
    <name type="scientific">Periconia digitata</name>
    <dbReference type="NCBI Taxonomy" id="1303443"/>
    <lineage>
        <taxon>Eukaryota</taxon>
        <taxon>Fungi</taxon>
        <taxon>Dikarya</taxon>
        <taxon>Ascomycota</taxon>
        <taxon>Pezizomycotina</taxon>
        <taxon>Dothideomycetes</taxon>
        <taxon>Pleosporomycetidae</taxon>
        <taxon>Pleosporales</taxon>
        <taxon>Massarineae</taxon>
        <taxon>Periconiaceae</taxon>
        <taxon>Periconia</taxon>
    </lineage>
</organism>
<accession>A0A9W4XYJ2</accession>
<comment type="caution">
    <text evidence="3">The sequence shown here is derived from an EMBL/GenBank/DDBJ whole genome shotgun (WGS) entry which is preliminary data.</text>
</comment>